<organism evidence="2 3">
    <name type="scientific">Serendipita vermifera MAFF 305830</name>
    <dbReference type="NCBI Taxonomy" id="933852"/>
    <lineage>
        <taxon>Eukaryota</taxon>
        <taxon>Fungi</taxon>
        <taxon>Dikarya</taxon>
        <taxon>Basidiomycota</taxon>
        <taxon>Agaricomycotina</taxon>
        <taxon>Agaricomycetes</taxon>
        <taxon>Sebacinales</taxon>
        <taxon>Serendipitaceae</taxon>
        <taxon>Serendipita</taxon>
    </lineage>
</organism>
<feature type="compositionally biased region" description="Polar residues" evidence="1">
    <location>
        <begin position="21"/>
        <end position="41"/>
    </location>
</feature>
<dbReference type="Proteomes" id="UP000054097">
    <property type="component" value="Unassembled WGS sequence"/>
</dbReference>
<evidence type="ECO:0000313" key="3">
    <source>
        <dbReference type="Proteomes" id="UP000054097"/>
    </source>
</evidence>
<feature type="non-terminal residue" evidence="2">
    <location>
        <position position="228"/>
    </location>
</feature>
<reference evidence="3" key="2">
    <citation type="submission" date="2015-01" db="EMBL/GenBank/DDBJ databases">
        <title>Evolutionary Origins and Diversification of the Mycorrhizal Mutualists.</title>
        <authorList>
            <consortium name="DOE Joint Genome Institute"/>
            <consortium name="Mycorrhizal Genomics Consortium"/>
            <person name="Kohler A."/>
            <person name="Kuo A."/>
            <person name="Nagy L.G."/>
            <person name="Floudas D."/>
            <person name="Copeland A."/>
            <person name="Barry K.W."/>
            <person name="Cichocki N."/>
            <person name="Veneault-Fourrey C."/>
            <person name="LaButti K."/>
            <person name="Lindquist E.A."/>
            <person name="Lipzen A."/>
            <person name="Lundell T."/>
            <person name="Morin E."/>
            <person name="Murat C."/>
            <person name="Riley R."/>
            <person name="Ohm R."/>
            <person name="Sun H."/>
            <person name="Tunlid A."/>
            <person name="Henrissat B."/>
            <person name="Grigoriev I.V."/>
            <person name="Hibbett D.S."/>
            <person name="Martin F."/>
        </authorList>
    </citation>
    <scope>NUCLEOTIDE SEQUENCE [LARGE SCALE GENOMIC DNA]</scope>
    <source>
        <strain evidence="3">MAFF 305830</strain>
    </source>
</reference>
<gene>
    <name evidence="2" type="ORF">M408DRAFT_31305</name>
</gene>
<feature type="region of interest" description="Disordered" evidence="1">
    <location>
        <begin position="114"/>
        <end position="133"/>
    </location>
</feature>
<feature type="compositionally biased region" description="Polar residues" evidence="1">
    <location>
        <begin position="198"/>
        <end position="208"/>
    </location>
</feature>
<feature type="compositionally biased region" description="Low complexity" evidence="1">
    <location>
        <begin position="77"/>
        <end position="88"/>
    </location>
</feature>
<dbReference type="EMBL" id="KN824783">
    <property type="protein sequence ID" value="KIM19354.1"/>
    <property type="molecule type" value="Genomic_DNA"/>
</dbReference>
<proteinExistence type="predicted"/>
<dbReference type="HOGENOM" id="CLU_1222233_0_0_1"/>
<protein>
    <submittedName>
        <fullName evidence="2">Uncharacterized protein</fullName>
    </submittedName>
</protein>
<keyword evidence="3" id="KW-1185">Reference proteome</keyword>
<feature type="region of interest" description="Disordered" evidence="1">
    <location>
        <begin position="1"/>
        <end position="108"/>
    </location>
</feature>
<evidence type="ECO:0000313" key="2">
    <source>
        <dbReference type="EMBL" id="KIM19354.1"/>
    </source>
</evidence>
<feature type="compositionally biased region" description="Basic and acidic residues" evidence="1">
    <location>
        <begin position="151"/>
        <end position="160"/>
    </location>
</feature>
<reference evidence="2 3" key="1">
    <citation type="submission" date="2014-04" db="EMBL/GenBank/DDBJ databases">
        <authorList>
            <consortium name="DOE Joint Genome Institute"/>
            <person name="Kuo A."/>
            <person name="Zuccaro A."/>
            <person name="Kohler A."/>
            <person name="Nagy L.G."/>
            <person name="Floudas D."/>
            <person name="Copeland A."/>
            <person name="Barry K.W."/>
            <person name="Cichocki N."/>
            <person name="Veneault-Fourrey C."/>
            <person name="LaButti K."/>
            <person name="Lindquist E.A."/>
            <person name="Lipzen A."/>
            <person name="Lundell T."/>
            <person name="Morin E."/>
            <person name="Murat C."/>
            <person name="Sun H."/>
            <person name="Tunlid A."/>
            <person name="Henrissat B."/>
            <person name="Grigoriev I.V."/>
            <person name="Hibbett D.S."/>
            <person name="Martin F."/>
            <person name="Nordberg H.P."/>
            <person name="Cantor M.N."/>
            <person name="Hua S.X."/>
        </authorList>
    </citation>
    <scope>NUCLEOTIDE SEQUENCE [LARGE SCALE GENOMIC DNA]</scope>
    <source>
        <strain evidence="2 3">MAFF 305830</strain>
    </source>
</reference>
<evidence type="ECO:0000256" key="1">
    <source>
        <dbReference type="SAM" id="MobiDB-lite"/>
    </source>
</evidence>
<accession>A0A0C3AGX4</accession>
<name>A0A0C3AGX4_SERVB</name>
<feature type="region of interest" description="Disordered" evidence="1">
    <location>
        <begin position="151"/>
        <end position="228"/>
    </location>
</feature>
<feature type="compositionally biased region" description="Basic and acidic residues" evidence="1">
    <location>
        <begin position="188"/>
        <end position="197"/>
    </location>
</feature>
<feature type="compositionally biased region" description="Polar residues" evidence="1">
    <location>
        <begin position="89"/>
        <end position="100"/>
    </location>
</feature>
<sequence>MISTSSAPSKIYAADIAPVHSITSPSEPHSTNTLKPANSMTPDLLSGDELELLDRSDSLKPAGKTKRSRSHVDPNRTVSSVSSTHSTSYDTQLGGNTKGHTFQRPRASLIASTFRKLRGRRTTPAGEDPSIPALPDLSFLISAAECAEPDARARSVERGFIHPPAPLRSTRSDSNMHHHHSVQSYPPRELHDAEKQFHSSLPQHSVTKTPLRPPPLSIPRDVDVDSPA</sequence>
<dbReference type="AlphaFoldDB" id="A0A0C3AGX4"/>